<keyword evidence="2" id="KW-0812">Transmembrane</keyword>
<dbReference type="Pfam" id="PF02517">
    <property type="entry name" value="Rce1-like"/>
    <property type="match status" value="1"/>
</dbReference>
<dbReference type="GO" id="GO:0080120">
    <property type="term" value="P:CAAX-box protein maturation"/>
    <property type="evidence" value="ECO:0007669"/>
    <property type="project" value="UniProtKB-ARBA"/>
</dbReference>
<feature type="transmembrane region" description="Helical" evidence="2">
    <location>
        <begin position="137"/>
        <end position="164"/>
    </location>
</feature>
<keyword evidence="2" id="KW-1133">Transmembrane helix</keyword>
<keyword evidence="5" id="KW-1185">Reference proteome</keyword>
<dbReference type="Proteomes" id="UP000249169">
    <property type="component" value="Unassembled WGS sequence"/>
</dbReference>
<sequence length="278" mass="30195">MGGRPSVTSSSSLEPTHPIGLDLSRRPPALHSRTDHGVAMNLSAYHHQSRDTWHSLVLVMPLFVIYQLGVLWSGGVRNGVDFMTDTLWWAAGGELSTYLAIHLGALVVMALAVWVLRKKRRLQLRVWPAVVAESAVYALFFGAAVVGIMDALGLSALLSIGLALGPEASVFQNLVLSIGAGLYEELVFRLLLMGGLLWVGRRALGWPGWWAALWAVVISSVIFSAVHHLGPLGDAFELGVFMYRVIAGALLALIFYLRGFAVAVYTHALYDVLVLVIL</sequence>
<reference evidence="4 5" key="1">
    <citation type="submission" date="2018-05" db="EMBL/GenBank/DDBJ databases">
        <title>Lujinxingia marina gen. nov. sp. nov., a new facultative anaerobic member of the class Deltaproteobacteria, and proposal of Lujinxingaceae fam. nov.</title>
        <authorList>
            <person name="Li C.-M."/>
        </authorList>
    </citation>
    <scope>NUCLEOTIDE SEQUENCE [LARGE SCALE GENOMIC DNA]</scope>
    <source>
        <strain evidence="4 5">B210</strain>
    </source>
</reference>
<comment type="caution">
    <text evidence="4">The sequence shown here is derived from an EMBL/GenBank/DDBJ whole genome shotgun (WGS) entry which is preliminary data.</text>
</comment>
<feature type="region of interest" description="Disordered" evidence="1">
    <location>
        <begin position="1"/>
        <end position="26"/>
    </location>
</feature>
<feature type="transmembrane region" description="Helical" evidence="2">
    <location>
        <begin position="204"/>
        <end position="226"/>
    </location>
</feature>
<name>A0A328C1J4_9DELT</name>
<dbReference type="AlphaFoldDB" id="A0A328C1J4"/>
<feature type="compositionally biased region" description="Polar residues" evidence="1">
    <location>
        <begin position="1"/>
        <end position="14"/>
    </location>
</feature>
<feature type="transmembrane region" description="Helical" evidence="2">
    <location>
        <begin position="56"/>
        <end position="75"/>
    </location>
</feature>
<feature type="transmembrane region" description="Helical" evidence="2">
    <location>
        <begin position="95"/>
        <end position="116"/>
    </location>
</feature>
<protein>
    <recommendedName>
        <fullName evidence="3">CAAX prenyl protease 2/Lysostaphin resistance protein A-like domain-containing protein</fullName>
    </recommendedName>
</protein>
<evidence type="ECO:0000256" key="1">
    <source>
        <dbReference type="SAM" id="MobiDB-lite"/>
    </source>
</evidence>
<evidence type="ECO:0000256" key="2">
    <source>
        <dbReference type="SAM" id="Phobius"/>
    </source>
</evidence>
<proteinExistence type="predicted"/>
<dbReference type="GO" id="GO:0004175">
    <property type="term" value="F:endopeptidase activity"/>
    <property type="evidence" value="ECO:0007669"/>
    <property type="project" value="UniProtKB-ARBA"/>
</dbReference>
<dbReference type="EMBL" id="QHKO01000010">
    <property type="protein sequence ID" value="RAL20466.1"/>
    <property type="molecule type" value="Genomic_DNA"/>
</dbReference>
<dbReference type="InterPro" id="IPR003675">
    <property type="entry name" value="Rce1/LyrA-like_dom"/>
</dbReference>
<evidence type="ECO:0000313" key="4">
    <source>
        <dbReference type="EMBL" id="RAL20466.1"/>
    </source>
</evidence>
<evidence type="ECO:0000313" key="5">
    <source>
        <dbReference type="Proteomes" id="UP000249169"/>
    </source>
</evidence>
<evidence type="ECO:0000259" key="3">
    <source>
        <dbReference type="Pfam" id="PF02517"/>
    </source>
</evidence>
<feature type="domain" description="CAAX prenyl protease 2/Lysostaphin resistance protein A-like" evidence="3">
    <location>
        <begin position="169"/>
        <end position="272"/>
    </location>
</feature>
<accession>A0A328C1J4</accession>
<feature type="transmembrane region" description="Helical" evidence="2">
    <location>
        <begin position="238"/>
        <end position="257"/>
    </location>
</feature>
<gene>
    <name evidence="4" type="ORF">DL240_16815</name>
</gene>
<keyword evidence="2" id="KW-0472">Membrane</keyword>
<feature type="transmembrane region" description="Helical" evidence="2">
    <location>
        <begin position="170"/>
        <end position="192"/>
    </location>
</feature>
<organism evidence="4 5">
    <name type="scientific">Lujinxingia litoralis</name>
    <dbReference type="NCBI Taxonomy" id="2211119"/>
    <lineage>
        <taxon>Bacteria</taxon>
        <taxon>Deltaproteobacteria</taxon>
        <taxon>Bradymonadales</taxon>
        <taxon>Lujinxingiaceae</taxon>
        <taxon>Lujinxingia</taxon>
    </lineage>
</organism>